<evidence type="ECO:0000256" key="2">
    <source>
        <dbReference type="ARBA" id="ARBA00009995"/>
    </source>
</evidence>
<dbReference type="Proteomes" id="UP000685013">
    <property type="component" value="Chromosome 20"/>
</dbReference>
<dbReference type="EC" id="2.4.1.-" evidence="5"/>
<keyword evidence="8" id="KW-1185">Reference proteome</keyword>
<proteinExistence type="inferred from homology"/>
<evidence type="ECO:0000256" key="1">
    <source>
        <dbReference type="ARBA" id="ARBA00004721"/>
    </source>
</evidence>
<dbReference type="InterPro" id="IPR002213">
    <property type="entry name" value="UDP_glucos_trans"/>
</dbReference>
<evidence type="ECO:0000259" key="6">
    <source>
        <dbReference type="Pfam" id="PF26168"/>
    </source>
</evidence>
<name>A0AAV6LSF1_9ROSI</name>
<gene>
    <name evidence="7" type="primary">UGT29</name>
    <name evidence="7" type="ORF">SDJN03_29239</name>
</gene>
<reference evidence="7 8" key="1">
    <citation type="journal article" date="2021" name="Hortic Res">
        <title>The domestication of Cucurbita argyrosperma as revealed by the genome of its wild relative.</title>
        <authorList>
            <person name="Barrera-Redondo J."/>
            <person name="Sanchez-de la Vega G."/>
            <person name="Aguirre-Liguori J.A."/>
            <person name="Castellanos-Morales G."/>
            <person name="Gutierrez-Guerrero Y.T."/>
            <person name="Aguirre-Dugua X."/>
            <person name="Aguirre-Planter E."/>
            <person name="Tenaillon M.I."/>
            <person name="Lira-Saade R."/>
            <person name="Eguiarte L.E."/>
        </authorList>
    </citation>
    <scope>NUCLEOTIDE SEQUENCE [LARGE SCALE GENOMIC DNA]</scope>
    <source>
        <strain evidence="7">JBR-2021</strain>
    </source>
</reference>
<dbReference type="Pfam" id="PF26168">
    <property type="entry name" value="Glyco_transf_N"/>
    <property type="match status" value="1"/>
</dbReference>
<evidence type="ECO:0000313" key="8">
    <source>
        <dbReference type="Proteomes" id="UP000685013"/>
    </source>
</evidence>
<keyword evidence="4" id="KW-0328">Glycosyltransferase</keyword>
<sequence>MFTVTEDIFGWITEFLLRTPMEDLLKRVLAVFPLPDKDLCLKKAALLRANIAMDAQKAVDTPPTTVLMLPWIGYGHLSAYLELAKALSRRNFHVYFCSTPVNLDSIKPNLIPPPSSIQFVDLHLPSSPELPPHLHTTNGLPSHLKPTLHQAFSAAAQHFEAILQTLSPHLLIYDSLQPWAPRIASSLNIPAINFNTTAVSIIAHALHSVHYPDSKFPFSDFVLHDYWKAKYTTADGATSEKTRRGAEAFLYCLNASCDVVLVNSFRELEGEYMDYLSVLLKKKVVSVGPLVYEPSEGEEDEKYWRIKKWLDEKEALSTVLVSFGSEYFPPKEEMEEIAHGLEESEANFIWVVRFPKGEESSRGIEEALPKGFVERAGERAMVVKKWAPQGKILKHGSIGGFVSHCGWNSVLESIRFGVPVIGVPMHLDQPYNAGLLEEAGIGVEAKRDADGKIQRDQVASLIKQVVVEKTREDIWKKVREMREVLRRRDDDMMIDEMVAVISVVLKI</sequence>
<dbReference type="EMBL" id="JAGKQH010000020">
    <property type="protein sequence ID" value="KAG6570324.1"/>
    <property type="molecule type" value="Genomic_DNA"/>
</dbReference>
<dbReference type="PANTHER" id="PTHR48044">
    <property type="entry name" value="GLYCOSYLTRANSFERASE"/>
    <property type="match status" value="1"/>
</dbReference>
<dbReference type="CDD" id="cd03784">
    <property type="entry name" value="GT1_Gtf-like"/>
    <property type="match status" value="1"/>
</dbReference>
<dbReference type="AlphaFoldDB" id="A0AAV6LSF1"/>
<dbReference type="FunFam" id="3.40.50.2000:FF:000060">
    <property type="entry name" value="Glycosyltransferase"/>
    <property type="match status" value="1"/>
</dbReference>
<dbReference type="InterPro" id="IPR035595">
    <property type="entry name" value="UDP_glycos_trans_CS"/>
</dbReference>
<accession>A0AAV6LSF1</accession>
<comment type="caution">
    <text evidence="7">The sequence shown here is derived from an EMBL/GenBank/DDBJ whole genome shotgun (WGS) entry which is preliminary data.</text>
</comment>
<feature type="domain" description="Glycosyltransferase N-terminal" evidence="6">
    <location>
        <begin position="65"/>
        <end position="290"/>
    </location>
</feature>
<dbReference type="GO" id="GO:0008194">
    <property type="term" value="F:UDP-glycosyltransferase activity"/>
    <property type="evidence" value="ECO:0007669"/>
    <property type="project" value="InterPro"/>
</dbReference>
<dbReference type="GO" id="GO:1901137">
    <property type="term" value="P:carbohydrate derivative biosynthetic process"/>
    <property type="evidence" value="ECO:0007669"/>
    <property type="project" value="UniProtKB-ARBA"/>
</dbReference>
<protein>
    <recommendedName>
        <fullName evidence="5">Glycosyltransferase</fullName>
        <ecNumber evidence="5">2.4.1.-</ecNumber>
    </recommendedName>
</protein>
<evidence type="ECO:0000256" key="5">
    <source>
        <dbReference type="RuleBase" id="RU362057"/>
    </source>
</evidence>
<evidence type="ECO:0000313" key="7">
    <source>
        <dbReference type="EMBL" id="KAG6570324.1"/>
    </source>
</evidence>
<comment type="pathway">
    <text evidence="1">Secondary metabolite biosynthesis; terpenoid biosynthesis.</text>
</comment>
<evidence type="ECO:0000256" key="4">
    <source>
        <dbReference type="RuleBase" id="RU003718"/>
    </source>
</evidence>
<dbReference type="PROSITE" id="PS00375">
    <property type="entry name" value="UDPGT"/>
    <property type="match status" value="1"/>
</dbReference>
<dbReference type="InterPro" id="IPR058980">
    <property type="entry name" value="Glyco_transf_N"/>
</dbReference>
<dbReference type="Pfam" id="PF00201">
    <property type="entry name" value="UDPGT"/>
    <property type="match status" value="1"/>
</dbReference>
<keyword evidence="3 4" id="KW-0808">Transferase</keyword>
<organism evidence="7 8">
    <name type="scientific">Cucurbita argyrosperma subsp. sororia</name>
    <dbReference type="NCBI Taxonomy" id="37648"/>
    <lineage>
        <taxon>Eukaryota</taxon>
        <taxon>Viridiplantae</taxon>
        <taxon>Streptophyta</taxon>
        <taxon>Embryophyta</taxon>
        <taxon>Tracheophyta</taxon>
        <taxon>Spermatophyta</taxon>
        <taxon>Magnoliopsida</taxon>
        <taxon>eudicotyledons</taxon>
        <taxon>Gunneridae</taxon>
        <taxon>Pentapetalae</taxon>
        <taxon>rosids</taxon>
        <taxon>fabids</taxon>
        <taxon>Cucurbitales</taxon>
        <taxon>Cucurbitaceae</taxon>
        <taxon>Cucurbiteae</taxon>
        <taxon>Cucurbita</taxon>
    </lineage>
</organism>
<feature type="non-terminal residue" evidence="7">
    <location>
        <position position="1"/>
    </location>
</feature>
<dbReference type="PANTHER" id="PTHR48044:SF29">
    <property type="entry name" value="GLYCOSYLTRANSFERASE"/>
    <property type="match status" value="1"/>
</dbReference>
<evidence type="ECO:0000256" key="3">
    <source>
        <dbReference type="ARBA" id="ARBA00022679"/>
    </source>
</evidence>
<comment type="similarity">
    <text evidence="2 4">Belongs to the UDP-glycosyltransferase family.</text>
</comment>